<proteinExistence type="predicted"/>
<dbReference type="Proteomes" id="UP000095287">
    <property type="component" value="Unplaced"/>
</dbReference>
<evidence type="ECO:0000313" key="2">
    <source>
        <dbReference type="WBParaSite" id="L893_g15934.t1"/>
    </source>
</evidence>
<accession>A0A1I7YFU9</accession>
<dbReference type="WBParaSite" id="L893_g15934.t1">
    <property type="protein sequence ID" value="L893_g15934.t1"/>
    <property type="gene ID" value="L893_g15934"/>
</dbReference>
<name>A0A1I7YFU9_9BILA</name>
<protein>
    <submittedName>
        <fullName evidence="2">Secreted protein</fullName>
    </submittedName>
</protein>
<reference evidence="2" key="1">
    <citation type="submission" date="2016-11" db="UniProtKB">
        <authorList>
            <consortium name="WormBaseParasite"/>
        </authorList>
    </citation>
    <scope>IDENTIFICATION</scope>
</reference>
<organism evidence="1 2">
    <name type="scientific">Steinernema glaseri</name>
    <dbReference type="NCBI Taxonomy" id="37863"/>
    <lineage>
        <taxon>Eukaryota</taxon>
        <taxon>Metazoa</taxon>
        <taxon>Ecdysozoa</taxon>
        <taxon>Nematoda</taxon>
        <taxon>Chromadorea</taxon>
        <taxon>Rhabditida</taxon>
        <taxon>Tylenchina</taxon>
        <taxon>Panagrolaimomorpha</taxon>
        <taxon>Strongyloidoidea</taxon>
        <taxon>Steinernematidae</taxon>
        <taxon>Steinernema</taxon>
    </lineage>
</organism>
<dbReference type="AlphaFoldDB" id="A0A1I7YFU9"/>
<evidence type="ECO:0000313" key="1">
    <source>
        <dbReference type="Proteomes" id="UP000095287"/>
    </source>
</evidence>
<sequence>MHHLQHFLHRLHPCTASLQNKLQALLLTLPSSPAPHVAGVAKDAASAGVYEKPNAAFDVVSFDVVSFDVMSSTSCLSTSCLSTSCRGAVTATVVTP</sequence>
<keyword evidence="1" id="KW-1185">Reference proteome</keyword>